<reference evidence="1" key="1">
    <citation type="submission" date="2022-01" db="EMBL/GenBank/DDBJ databases">
        <title>Complete genome of Methanomicrobium antiquum DSM 21220.</title>
        <authorList>
            <person name="Chen S.-C."/>
            <person name="You Y.-T."/>
            <person name="Zhou Y.-Z."/>
            <person name="Lai M.-C."/>
        </authorList>
    </citation>
    <scope>NUCLEOTIDE SEQUENCE</scope>
    <source>
        <strain evidence="1">DSM 21220</strain>
    </source>
</reference>
<evidence type="ECO:0000313" key="1">
    <source>
        <dbReference type="EMBL" id="WFN37772.1"/>
    </source>
</evidence>
<protein>
    <recommendedName>
        <fullName evidence="3">Lipoprotein</fullName>
    </recommendedName>
</protein>
<name>A0AAF0FSG0_9EURY</name>
<gene>
    <name evidence="1" type="ORF">L1994_05130</name>
</gene>
<organism evidence="1 2">
    <name type="scientific">Methanomicrobium antiquum</name>
    <dbReference type="NCBI Taxonomy" id="487686"/>
    <lineage>
        <taxon>Archaea</taxon>
        <taxon>Methanobacteriati</taxon>
        <taxon>Methanobacteriota</taxon>
        <taxon>Stenosarchaea group</taxon>
        <taxon>Methanomicrobia</taxon>
        <taxon>Methanomicrobiales</taxon>
        <taxon>Methanomicrobiaceae</taxon>
        <taxon>Methanomicrobium</taxon>
    </lineage>
</organism>
<keyword evidence="2" id="KW-1185">Reference proteome</keyword>
<dbReference type="EMBL" id="CP091092">
    <property type="protein sequence ID" value="WFN37772.1"/>
    <property type="molecule type" value="Genomic_DNA"/>
</dbReference>
<dbReference type="RefSeq" id="WP_278100612.1">
    <property type="nucleotide sequence ID" value="NZ_CP091092.1"/>
</dbReference>
<proteinExistence type="predicted"/>
<sequence length="206" mass="23272">MKKHTVQIFLIGLLLFALISVLGTAGCTEKKSGIDADIGELEQTMTKAEERLFSINWNLDNPGNIRAELMASEKDFKNVFDSLSAKQPSTQEESERLYSLRALSCSYIDMIAAMMDLANVFEHYNSANDYSALYEYYNWEIELRTADDALASARNNLYSANYRISGVNMNMVPLDLQGDITSFKVRIDEMEKILDNLASEFEEALS</sequence>
<dbReference type="AlphaFoldDB" id="A0AAF0FSG0"/>
<dbReference type="PROSITE" id="PS51257">
    <property type="entry name" value="PROKAR_LIPOPROTEIN"/>
    <property type="match status" value="1"/>
</dbReference>
<evidence type="ECO:0008006" key="3">
    <source>
        <dbReference type="Google" id="ProtNLM"/>
    </source>
</evidence>
<dbReference type="KEGG" id="manq:L1994_05130"/>
<accession>A0AAF0FSG0</accession>
<dbReference type="Proteomes" id="UP001218895">
    <property type="component" value="Chromosome"/>
</dbReference>
<evidence type="ECO:0000313" key="2">
    <source>
        <dbReference type="Proteomes" id="UP001218895"/>
    </source>
</evidence>
<dbReference type="GeneID" id="79949758"/>